<accession>A0A914XVI8</accession>
<feature type="transmembrane region" description="Helical" evidence="5">
    <location>
        <begin position="217"/>
        <end position="236"/>
    </location>
</feature>
<dbReference type="PANTHER" id="PTHR10671">
    <property type="entry name" value="EPITHELIAL MEMBRANE PROTEIN-RELATED"/>
    <property type="match status" value="1"/>
</dbReference>
<keyword evidence="6" id="KW-1185">Reference proteome</keyword>
<dbReference type="InterPro" id="IPR010761">
    <property type="entry name" value="Clc_prot-like"/>
</dbReference>
<comment type="subcellular location">
    <subcellularLocation>
        <location evidence="1">Membrane</location>
        <topology evidence="1">Multi-pass membrane protein</topology>
    </subcellularLocation>
</comment>
<dbReference type="WBParaSite" id="PSAMB.scaffold98size80244.g1744.t1">
    <property type="protein sequence ID" value="PSAMB.scaffold98size80244.g1744.t1"/>
    <property type="gene ID" value="PSAMB.scaffold98size80244.g1744"/>
</dbReference>
<evidence type="ECO:0000256" key="4">
    <source>
        <dbReference type="ARBA" id="ARBA00023136"/>
    </source>
</evidence>
<proteinExistence type="predicted"/>
<keyword evidence="2 5" id="KW-0812">Transmembrane</keyword>
<sequence>MTSSGPRKFNEVDCYRVPVTLHRGRGIVVLLVGAVLTATGVAFSLLAIASPSWEVVLMTEFQSEHEHGLWLDCARTVKSGISKGELYTYFGERHCTYKFDFMDNPQIHPNDILDKNTPDAENQTHTEFKAFHIAYLILIGAAILGGISNMLITLCACRDSYCALIIFTIFSLMGAANSFVVVVSYFFLSHTVDNRWVKGVTAIYDTSLGDAYYFEQYAILSFLLAFMIGMLLLKCFGRTKSRAAVQTTFNPRGNAQEKDTILPLQPYPRHSLTSELQVPSFFPKSASRRGSAFESRVSEPETASRITTSAIVDDSQKLLSAETVV</sequence>
<organism evidence="6 7">
    <name type="scientific">Plectus sambesii</name>
    <dbReference type="NCBI Taxonomy" id="2011161"/>
    <lineage>
        <taxon>Eukaryota</taxon>
        <taxon>Metazoa</taxon>
        <taxon>Ecdysozoa</taxon>
        <taxon>Nematoda</taxon>
        <taxon>Chromadorea</taxon>
        <taxon>Plectida</taxon>
        <taxon>Plectina</taxon>
        <taxon>Plectoidea</taxon>
        <taxon>Plectidae</taxon>
        <taxon>Plectus</taxon>
    </lineage>
</organism>
<dbReference type="PANTHER" id="PTHR10671:SF108">
    <property type="entry name" value="CLAUDIN FAMILY PROTEIN-RELATED"/>
    <property type="match status" value="1"/>
</dbReference>
<dbReference type="GO" id="GO:0005886">
    <property type="term" value="C:plasma membrane"/>
    <property type="evidence" value="ECO:0007669"/>
    <property type="project" value="TreeGrafter"/>
</dbReference>
<dbReference type="InterPro" id="IPR050579">
    <property type="entry name" value="PMP-22/EMP/MP20-like"/>
</dbReference>
<feature type="transmembrane region" description="Helical" evidence="5">
    <location>
        <begin position="161"/>
        <end position="188"/>
    </location>
</feature>
<feature type="transmembrane region" description="Helical" evidence="5">
    <location>
        <begin position="26"/>
        <end position="49"/>
    </location>
</feature>
<keyword evidence="3 5" id="KW-1133">Transmembrane helix</keyword>
<evidence type="ECO:0000256" key="5">
    <source>
        <dbReference type="SAM" id="Phobius"/>
    </source>
</evidence>
<name>A0A914XVI8_9BILA</name>
<evidence type="ECO:0000313" key="7">
    <source>
        <dbReference type="WBParaSite" id="PSAMB.scaffold98size80244.g1744.t1"/>
    </source>
</evidence>
<dbReference type="Pfam" id="PF07062">
    <property type="entry name" value="Clc-like"/>
    <property type="match status" value="1"/>
</dbReference>
<dbReference type="Gene3D" id="1.20.140.150">
    <property type="match status" value="1"/>
</dbReference>
<evidence type="ECO:0000256" key="3">
    <source>
        <dbReference type="ARBA" id="ARBA00022989"/>
    </source>
</evidence>
<evidence type="ECO:0000256" key="2">
    <source>
        <dbReference type="ARBA" id="ARBA00022692"/>
    </source>
</evidence>
<evidence type="ECO:0000313" key="6">
    <source>
        <dbReference type="Proteomes" id="UP000887566"/>
    </source>
</evidence>
<dbReference type="Proteomes" id="UP000887566">
    <property type="component" value="Unplaced"/>
</dbReference>
<keyword evidence="4 5" id="KW-0472">Membrane</keyword>
<reference evidence="7" key="1">
    <citation type="submission" date="2022-11" db="UniProtKB">
        <authorList>
            <consortium name="WormBaseParasite"/>
        </authorList>
    </citation>
    <scope>IDENTIFICATION</scope>
</reference>
<feature type="transmembrane region" description="Helical" evidence="5">
    <location>
        <begin position="133"/>
        <end position="154"/>
    </location>
</feature>
<protein>
    <submittedName>
        <fullName evidence="7">Clc-like protein 2</fullName>
    </submittedName>
</protein>
<evidence type="ECO:0000256" key="1">
    <source>
        <dbReference type="ARBA" id="ARBA00004141"/>
    </source>
</evidence>
<dbReference type="AlphaFoldDB" id="A0A914XVI8"/>